<dbReference type="OrthoDB" id="10265211at2759"/>
<comment type="function">
    <text evidence="9">Component of the origin recognition complex (ORC) that binds origins of replication. DNA-binding is ATP-dependent. The specific DNA sequences that define origins of replication have not been identified yet. ORC is required to assemble the pre-replication complex necessary to initiate DNA replication. Binds histone H3 and H4 trimethylation marks H3K9me3, H3K27me3 and H4K20me3.</text>
</comment>
<dbReference type="GO" id="GO:0031261">
    <property type="term" value="C:DNA replication preinitiation complex"/>
    <property type="evidence" value="ECO:0007669"/>
    <property type="project" value="TreeGrafter"/>
</dbReference>
<dbReference type="InterPro" id="IPR016024">
    <property type="entry name" value="ARM-type_fold"/>
</dbReference>
<dbReference type="CDD" id="cd20704">
    <property type="entry name" value="Orc3"/>
    <property type="match status" value="2"/>
</dbReference>
<organism evidence="13 14">
    <name type="scientific">Paramuricea clavata</name>
    <name type="common">Red gorgonian</name>
    <name type="synonym">Violescent sea-whip</name>
    <dbReference type="NCBI Taxonomy" id="317549"/>
    <lineage>
        <taxon>Eukaryota</taxon>
        <taxon>Metazoa</taxon>
        <taxon>Cnidaria</taxon>
        <taxon>Anthozoa</taxon>
        <taxon>Octocorallia</taxon>
        <taxon>Malacalcyonacea</taxon>
        <taxon>Plexauridae</taxon>
        <taxon>Paramuricea</taxon>
    </lineage>
</organism>
<dbReference type="SUPFAM" id="SSF48371">
    <property type="entry name" value="ARM repeat"/>
    <property type="match status" value="1"/>
</dbReference>
<evidence type="ECO:0000313" key="14">
    <source>
        <dbReference type="Proteomes" id="UP001152795"/>
    </source>
</evidence>
<keyword evidence="4" id="KW-0597">Phosphoprotein</keyword>
<dbReference type="AlphaFoldDB" id="A0A6S7I5J0"/>
<evidence type="ECO:0000256" key="2">
    <source>
        <dbReference type="ARBA" id="ARBA00010977"/>
    </source>
</evidence>
<dbReference type="Pfam" id="PF19675">
    <property type="entry name" value="ORC3_ins"/>
    <property type="match status" value="1"/>
</dbReference>
<evidence type="ECO:0000256" key="8">
    <source>
        <dbReference type="ARBA" id="ARBA00026084"/>
    </source>
</evidence>
<feature type="domain" description="Origin recognition complex subunit 3 winged helix C-terminal" evidence="11">
    <location>
        <begin position="591"/>
        <end position="701"/>
    </location>
</feature>
<dbReference type="PANTHER" id="PTHR12748">
    <property type="entry name" value="ORIGIN RECOGNITION COMPLEX SUBUNIT 3"/>
    <property type="match status" value="1"/>
</dbReference>
<dbReference type="EMBL" id="CACRXK020007468">
    <property type="protein sequence ID" value="CAB4012327.1"/>
    <property type="molecule type" value="Genomic_DNA"/>
</dbReference>
<dbReference type="PANTHER" id="PTHR12748:SF0">
    <property type="entry name" value="ORIGIN RECOGNITION COMPLEX SUBUNIT 3"/>
    <property type="match status" value="1"/>
</dbReference>
<evidence type="ECO:0000256" key="1">
    <source>
        <dbReference type="ARBA" id="ARBA00004123"/>
    </source>
</evidence>
<evidence type="ECO:0000256" key="4">
    <source>
        <dbReference type="ARBA" id="ARBA00022553"/>
    </source>
</evidence>
<keyword evidence="6" id="KW-0238">DNA-binding</keyword>
<evidence type="ECO:0000256" key="3">
    <source>
        <dbReference type="ARBA" id="ARBA00019085"/>
    </source>
</evidence>
<reference evidence="13" key="1">
    <citation type="submission" date="2020-04" db="EMBL/GenBank/DDBJ databases">
        <authorList>
            <person name="Alioto T."/>
            <person name="Alioto T."/>
            <person name="Gomez Garrido J."/>
        </authorList>
    </citation>
    <scope>NUCLEOTIDE SEQUENCE</scope>
    <source>
        <strain evidence="13">A484AB</strain>
    </source>
</reference>
<dbReference type="Pfam" id="PF18137">
    <property type="entry name" value="WHD_ORC"/>
    <property type="match status" value="1"/>
</dbReference>
<evidence type="ECO:0000256" key="9">
    <source>
        <dbReference type="ARBA" id="ARBA00045241"/>
    </source>
</evidence>
<feature type="domain" description="Origin recognition complex subunit 3 N-terminal" evidence="10">
    <location>
        <begin position="7"/>
        <end position="333"/>
    </location>
</feature>
<evidence type="ECO:0000256" key="6">
    <source>
        <dbReference type="ARBA" id="ARBA00023125"/>
    </source>
</evidence>
<comment type="subunit">
    <text evidence="8">Component of ORC, a complex composed of at least 6 subunits: ORC1, ORC2, ORC3, ORC4, ORC5 and ORC6. ORC is regulated in a cell-cycle dependent manner. It is sequentially assembled at the exit from anaphase of mitosis and disassembled as cells enter S phase.</text>
</comment>
<keyword evidence="14" id="KW-1185">Reference proteome</keyword>
<evidence type="ECO:0000259" key="12">
    <source>
        <dbReference type="Pfam" id="PF19675"/>
    </source>
</evidence>
<dbReference type="InterPro" id="IPR040855">
    <property type="entry name" value="ORC_WH_C"/>
</dbReference>
<keyword evidence="5" id="KW-0235">DNA replication</keyword>
<evidence type="ECO:0000313" key="13">
    <source>
        <dbReference type="EMBL" id="CAB4012327.1"/>
    </source>
</evidence>
<evidence type="ECO:0000259" key="11">
    <source>
        <dbReference type="Pfam" id="PF18137"/>
    </source>
</evidence>
<name>A0A6S7I5J0_PARCT</name>
<feature type="domain" description="Origin recognition complex subunit 3 insertion" evidence="12">
    <location>
        <begin position="342"/>
        <end position="579"/>
    </location>
</feature>
<protein>
    <recommendedName>
        <fullName evidence="3">Origin recognition complex subunit 3</fullName>
    </recommendedName>
</protein>
<proteinExistence type="inferred from homology"/>
<accession>A0A6S7I5J0</accession>
<evidence type="ECO:0000256" key="5">
    <source>
        <dbReference type="ARBA" id="ARBA00022705"/>
    </source>
</evidence>
<dbReference type="InterPro" id="IPR020795">
    <property type="entry name" value="ORC3"/>
</dbReference>
<dbReference type="GO" id="GO:0005656">
    <property type="term" value="C:nuclear pre-replicative complex"/>
    <property type="evidence" value="ECO:0007669"/>
    <property type="project" value="TreeGrafter"/>
</dbReference>
<dbReference type="InterPro" id="IPR045667">
    <property type="entry name" value="ORC3_N"/>
</dbReference>
<dbReference type="Proteomes" id="UP001152795">
    <property type="component" value="Unassembled WGS sequence"/>
</dbReference>
<comment type="caution">
    <text evidence="13">The sequence shown here is derived from an EMBL/GenBank/DDBJ whole genome shotgun (WGS) entry which is preliminary data.</text>
</comment>
<dbReference type="InterPro" id="IPR045663">
    <property type="entry name" value="ORC3_ins"/>
</dbReference>
<gene>
    <name evidence="13" type="ORF">PACLA_8A055641</name>
</gene>
<keyword evidence="7" id="KW-0539">Nucleus</keyword>
<evidence type="ECO:0000256" key="7">
    <source>
        <dbReference type="ARBA" id="ARBA00023242"/>
    </source>
</evidence>
<dbReference type="Pfam" id="PF07034">
    <property type="entry name" value="ORC3_N"/>
    <property type="match status" value="1"/>
</dbReference>
<dbReference type="GO" id="GO:0006270">
    <property type="term" value="P:DNA replication initiation"/>
    <property type="evidence" value="ECO:0007669"/>
    <property type="project" value="TreeGrafter"/>
</dbReference>
<dbReference type="GO" id="GO:0005664">
    <property type="term" value="C:nuclear origin of replication recognition complex"/>
    <property type="evidence" value="ECO:0007669"/>
    <property type="project" value="InterPro"/>
</dbReference>
<dbReference type="GO" id="GO:0003688">
    <property type="term" value="F:DNA replication origin binding"/>
    <property type="evidence" value="ECO:0007669"/>
    <property type="project" value="TreeGrafter"/>
</dbReference>
<comment type="subcellular location">
    <subcellularLocation>
        <location evidence="1">Nucleus</location>
    </subcellularLocation>
</comment>
<evidence type="ECO:0000259" key="10">
    <source>
        <dbReference type="Pfam" id="PF07034"/>
    </source>
</evidence>
<comment type="similarity">
    <text evidence="2">Belongs to the ORC3 family.</text>
</comment>
<sequence length="704" mass="80732">MATGATSTSSVSKGCFVIHPQKVSSSRKRKSEGKYVGFPRVPGESDEHCRARREIYTDTWSKVEELVSSLHTNLNDKVFGDLLEFINKSVSSNKRCRVKNEIPTGAFITGVNMPDHDAIFSQLQDNLLKITPYVSRLCSKSCPNIKLIVKEATSQIMETEYCVDKEVEPEFAKFNPRKGNITFGIFKQWYELREAGKGDEKRPVVFILEDFESFQPKALQDFVTICSLYVDKLPIVLLFGIATIPAVIHQLLPRSISSCLCIEKFHAQAAITYLLEVIDRIFISPEFAFKLGPKVFQYLYENFLFHDFSLQNFIFGLKFSMMDHFYGNPLSVLCSKSNIDAIDEFSHEQLEIVRKSSSFRRYAEQQDREELRLLLLDNEHTIKVISEKLEDMNSYHHHFFPVLRCLASLVAKLPGYPMGKKCRDVYEHCLKTSVKELDVYHQAMKMAVFLAKDELVPVLEKCVELLNSAIKKQEAICDDFDEYVQALKTALLKFEELSKQNASMTFATFTEASPKIVSSITNRFELQEKLKNAVYNRKKESPFEKTRESAISTLDKMFQKYLSCPAEQTLHEIFYYDQAETVKQRLSGHPRVAIQTALNNPRYYMNCSCCDIEPGSIQDTLPDISVAFKLHLECGRLINLYDWLQAFMTVTEPPAKAKKKAKNDEQQTLQARFIQAVSELQFLGFIKATKRKTDHVARLTWGSC</sequence>